<dbReference type="AlphaFoldDB" id="A0A811UKP5"/>
<keyword evidence="2" id="KW-1185">Reference proteome</keyword>
<protein>
    <submittedName>
        <fullName evidence="1">(Mediterranean fruit fly) hypothetical protein</fullName>
    </submittedName>
</protein>
<reference evidence="1" key="1">
    <citation type="submission" date="2020-11" db="EMBL/GenBank/DDBJ databases">
        <authorList>
            <person name="Whitehead M."/>
        </authorList>
    </citation>
    <scope>NUCLEOTIDE SEQUENCE</scope>
    <source>
        <strain evidence="1">EGII</strain>
    </source>
</reference>
<dbReference type="EMBL" id="CAJHJT010000012">
    <property type="protein sequence ID" value="CAD6998908.1"/>
    <property type="molecule type" value="Genomic_DNA"/>
</dbReference>
<sequence length="78" mass="9042">MPVLILIAFYMRMIGDTPRHHWVWELEPGIETYRSIFAIAGVTLQESRLPAAALAQHPLLFILLLSKWLPRSHHGKER</sequence>
<gene>
    <name evidence="1" type="ORF">CCAP1982_LOCUS7455</name>
</gene>
<accession>A0A811UKP5</accession>
<dbReference type="Proteomes" id="UP000606786">
    <property type="component" value="Unassembled WGS sequence"/>
</dbReference>
<name>A0A811UKP5_CERCA</name>
<evidence type="ECO:0000313" key="1">
    <source>
        <dbReference type="EMBL" id="CAD6998908.1"/>
    </source>
</evidence>
<proteinExistence type="predicted"/>
<evidence type="ECO:0000313" key="2">
    <source>
        <dbReference type="Proteomes" id="UP000606786"/>
    </source>
</evidence>
<organism evidence="1 2">
    <name type="scientific">Ceratitis capitata</name>
    <name type="common">Mediterranean fruit fly</name>
    <name type="synonym">Tephritis capitata</name>
    <dbReference type="NCBI Taxonomy" id="7213"/>
    <lineage>
        <taxon>Eukaryota</taxon>
        <taxon>Metazoa</taxon>
        <taxon>Ecdysozoa</taxon>
        <taxon>Arthropoda</taxon>
        <taxon>Hexapoda</taxon>
        <taxon>Insecta</taxon>
        <taxon>Pterygota</taxon>
        <taxon>Neoptera</taxon>
        <taxon>Endopterygota</taxon>
        <taxon>Diptera</taxon>
        <taxon>Brachycera</taxon>
        <taxon>Muscomorpha</taxon>
        <taxon>Tephritoidea</taxon>
        <taxon>Tephritidae</taxon>
        <taxon>Ceratitis</taxon>
        <taxon>Ceratitis</taxon>
    </lineage>
</organism>
<comment type="caution">
    <text evidence="1">The sequence shown here is derived from an EMBL/GenBank/DDBJ whole genome shotgun (WGS) entry which is preliminary data.</text>
</comment>